<evidence type="ECO:0000256" key="2">
    <source>
        <dbReference type="ARBA" id="ARBA00008892"/>
    </source>
</evidence>
<comment type="function">
    <text evidence="12">Subunit 8, of the mitochondrial membrane ATP synthase complex (F(1)F(0) ATP synthase or Complex V) that produces ATP from ADP in the presence of a proton gradient across the membrane which is generated by electron transport complexes of the respiratory chain. ATP synthase complex consist of a soluble F(1) head domain - the catalytic core - and a membrane F(1) domain - the membrane proton channel. These two domains are linked by a central stalk rotating inside the F(1) region and a stationary peripheral stalk. During catalysis, ATP synthesis in the catalytic domain of F(1) is coupled via a rotary mechanism of the central stalk subunits to proton translocation. In vivo, can only synthesize ATP although its ATP hydrolase activity can be activated artificially in vitro. Part of the complex F(0) domain.</text>
</comment>
<keyword evidence="10 15" id="KW-0472">Membrane</keyword>
<dbReference type="GO" id="GO:0045259">
    <property type="term" value="C:proton-transporting ATP synthase complex"/>
    <property type="evidence" value="ECO:0007669"/>
    <property type="project" value="UniProtKB-KW"/>
</dbReference>
<keyword evidence="8 14" id="KW-0406">Ion transport</keyword>
<keyword evidence="11" id="KW-0066">ATP synthesis</keyword>
<evidence type="ECO:0000256" key="3">
    <source>
        <dbReference type="ARBA" id="ARBA00022448"/>
    </source>
</evidence>
<keyword evidence="7 15" id="KW-1133">Transmembrane helix</keyword>
<evidence type="ECO:0000256" key="11">
    <source>
        <dbReference type="ARBA" id="ARBA00023310"/>
    </source>
</evidence>
<comment type="similarity">
    <text evidence="2 14">Belongs to the ATPase protein 8 family.</text>
</comment>
<evidence type="ECO:0000256" key="10">
    <source>
        <dbReference type="ARBA" id="ARBA00023136"/>
    </source>
</evidence>
<gene>
    <name evidence="16" type="primary">ATPase8</name>
</gene>
<evidence type="ECO:0000256" key="9">
    <source>
        <dbReference type="ARBA" id="ARBA00023128"/>
    </source>
</evidence>
<comment type="subcellular location">
    <subcellularLocation>
        <location evidence="1 14">Mitochondrion membrane</location>
        <topology evidence="1 14">Single-pass membrane protein</topology>
    </subcellularLocation>
</comment>
<evidence type="ECO:0000256" key="13">
    <source>
        <dbReference type="ARBA" id="ARBA00064647"/>
    </source>
</evidence>
<keyword evidence="5 14" id="KW-0812">Transmembrane</keyword>
<dbReference type="AlphaFoldDB" id="A0A679EMG3"/>
<evidence type="ECO:0000256" key="5">
    <source>
        <dbReference type="ARBA" id="ARBA00022692"/>
    </source>
</evidence>
<evidence type="ECO:0000256" key="14">
    <source>
        <dbReference type="RuleBase" id="RU003661"/>
    </source>
</evidence>
<dbReference type="OrthoDB" id="8734014at2759"/>
<dbReference type="EMBL" id="AP006826">
    <property type="protein sequence ID" value="BBU26154.1"/>
    <property type="molecule type" value="Genomic_DNA"/>
</dbReference>
<evidence type="ECO:0000256" key="7">
    <source>
        <dbReference type="ARBA" id="ARBA00022989"/>
    </source>
</evidence>
<dbReference type="GO" id="GO:0031966">
    <property type="term" value="C:mitochondrial membrane"/>
    <property type="evidence" value="ECO:0007669"/>
    <property type="project" value="UniProtKB-SubCell"/>
</dbReference>
<evidence type="ECO:0000256" key="6">
    <source>
        <dbReference type="ARBA" id="ARBA00022781"/>
    </source>
</evidence>
<keyword evidence="9 14" id="KW-0496">Mitochondrion</keyword>
<geneLocation type="mitochondrion" evidence="16"/>
<evidence type="ECO:0000256" key="1">
    <source>
        <dbReference type="ARBA" id="ARBA00004304"/>
    </source>
</evidence>
<reference evidence="16" key="1">
    <citation type="submission" date="2004-04" db="EMBL/GenBank/DDBJ databases">
        <title>The ray-finned fish phylogeny.</title>
        <authorList>
            <person name="Miya M."/>
        </authorList>
    </citation>
    <scope>NUCLEOTIDE SEQUENCE</scope>
</reference>
<evidence type="ECO:0000256" key="15">
    <source>
        <dbReference type="SAM" id="Phobius"/>
    </source>
</evidence>
<organism evidence="16">
    <name type="scientific">Scatophagus argus</name>
    <name type="common">Spotted scat</name>
    <name type="synonym">Chaetodon argus</name>
    <dbReference type="NCBI Taxonomy" id="75038"/>
    <lineage>
        <taxon>Eukaryota</taxon>
        <taxon>Metazoa</taxon>
        <taxon>Chordata</taxon>
        <taxon>Craniata</taxon>
        <taxon>Vertebrata</taxon>
        <taxon>Euteleostomi</taxon>
        <taxon>Actinopterygii</taxon>
        <taxon>Neopterygii</taxon>
        <taxon>Teleostei</taxon>
        <taxon>Neoteleostei</taxon>
        <taxon>Acanthomorphata</taxon>
        <taxon>Eupercaria</taxon>
        <taxon>Scatophagidae</taxon>
        <taxon>Scatophagus</taxon>
    </lineage>
</organism>
<proteinExistence type="inferred from homology"/>
<name>A0A679EMG3_SCAAR</name>
<accession>A0A679EMG3</accession>
<protein>
    <recommendedName>
        <fullName evidence="14">ATP synthase complex subunit 8</fullName>
    </recommendedName>
</protein>
<dbReference type="PANTHER" id="PTHR39937:SF1">
    <property type="entry name" value="ATP SYNTHASE PROTEIN 8"/>
    <property type="match status" value="1"/>
</dbReference>
<keyword evidence="3 14" id="KW-0813">Transport</keyword>
<dbReference type="InterPro" id="IPR050635">
    <property type="entry name" value="ATPase_protein_8"/>
</dbReference>
<dbReference type="GO" id="GO:0015986">
    <property type="term" value="P:proton motive force-driven ATP synthesis"/>
    <property type="evidence" value="ECO:0007669"/>
    <property type="project" value="InterPro"/>
</dbReference>
<dbReference type="InterPro" id="IPR001421">
    <property type="entry name" value="ATP8_metazoa"/>
</dbReference>
<keyword evidence="6 14" id="KW-0375">Hydrogen ion transport</keyword>
<sequence>MPQLDPSPWFLILALSWSAFLTIIPAKLLRHTSLNTITHQHAQERPTTSWTWPWH</sequence>
<feature type="transmembrane region" description="Helical" evidence="15">
    <location>
        <begin position="6"/>
        <end position="24"/>
    </location>
</feature>
<evidence type="ECO:0000313" key="16">
    <source>
        <dbReference type="EMBL" id="BBU26154.1"/>
    </source>
</evidence>
<keyword evidence="4 14" id="KW-0138">CF(0)</keyword>
<dbReference type="Pfam" id="PF00895">
    <property type="entry name" value="ATP-synt_8"/>
    <property type="match status" value="1"/>
</dbReference>
<evidence type="ECO:0000256" key="12">
    <source>
        <dbReference type="ARBA" id="ARBA00053067"/>
    </source>
</evidence>
<dbReference type="GO" id="GO:0015078">
    <property type="term" value="F:proton transmembrane transporter activity"/>
    <property type="evidence" value="ECO:0007669"/>
    <property type="project" value="InterPro"/>
</dbReference>
<dbReference type="PANTHER" id="PTHR39937">
    <property type="entry name" value="ATP SYNTHASE PROTEIN 8"/>
    <property type="match status" value="1"/>
</dbReference>
<comment type="subunit">
    <text evidence="13">Component of the ATP synthase complex composed at least of ATP5F1A/subunit alpha, ATP5F1B/subunit beta, ATP5MC1/subunit c (homooctomer), MT-ATP6/subunit a, MT-ATP8/subunit 8, ATP5ME/subunit e, ATP5MF/subunit f, ATP5MG/subunit g, ATP5MK/subunit k, ATP5MJ/subunit j, ATP5F1C/subunit gamma, ATP5F1D/subunit delta, ATP5F1E/subunit epsilon, ATP5PF/subunit F6, ATP5PB/subunit b, ATP5PD/subunit d, ATP5PO/subunit OSCP. ATP synthase complex consists of a soluble F(1) head domain (subunits alpha(3) and beta(3)) - the catalytic core - and a membrane F(0) domain - the membrane proton channel (subunits c, a, 8, e, f, g, k and j). These two domains are linked by a central stalk (subunits gamma, delta, and epsilon) rotating inside the F1 region and a stationary peripheral stalk (subunits F6, b, d, and OSCP).</text>
</comment>
<evidence type="ECO:0000256" key="8">
    <source>
        <dbReference type="ARBA" id="ARBA00023065"/>
    </source>
</evidence>
<evidence type="ECO:0000256" key="4">
    <source>
        <dbReference type="ARBA" id="ARBA00022547"/>
    </source>
</evidence>